<dbReference type="OrthoDB" id="5365311at2"/>
<dbReference type="InterPro" id="IPR014748">
    <property type="entry name" value="Enoyl-CoA_hydra_C"/>
</dbReference>
<reference evidence="3 4" key="1">
    <citation type="submission" date="2019-11" db="EMBL/GenBank/DDBJ databases">
        <title>Comparative genomics of hydrocarbon-degrading Desulfosarcina strains.</title>
        <authorList>
            <person name="Watanabe M."/>
            <person name="Kojima H."/>
            <person name="Fukui M."/>
        </authorList>
    </citation>
    <scope>NUCLEOTIDE SEQUENCE [LARGE SCALE GENOMIC DNA]</scope>
    <source>
        <strain evidence="3 4">PP31</strain>
    </source>
</reference>
<dbReference type="PROSITE" id="PS00166">
    <property type="entry name" value="ENOYL_COA_HYDRATASE"/>
    <property type="match status" value="1"/>
</dbReference>
<proteinExistence type="inferred from homology"/>
<evidence type="ECO:0000256" key="1">
    <source>
        <dbReference type="ARBA" id="ARBA00005254"/>
    </source>
</evidence>
<name>A0A5K7Z9D8_9BACT</name>
<dbReference type="SUPFAM" id="SSF52096">
    <property type="entry name" value="ClpP/crotonase"/>
    <property type="match status" value="1"/>
</dbReference>
<gene>
    <name evidence="3" type="ORF">DSCW_05140</name>
</gene>
<dbReference type="GO" id="GO:0016853">
    <property type="term" value="F:isomerase activity"/>
    <property type="evidence" value="ECO:0007669"/>
    <property type="project" value="UniProtKB-KW"/>
</dbReference>
<evidence type="ECO:0000256" key="2">
    <source>
        <dbReference type="RuleBase" id="RU003707"/>
    </source>
</evidence>
<dbReference type="InterPro" id="IPR001753">
    <property type="entry name" value="Enoyl-CoA_hydra/iso"/>
</dbReference>
<evidence type="ECO:0000313" key="4">
    <source>
        <dbReference type="Proteomes" id="UP000427769"/>
    </source>
</evidence>
<dbReference type="RefSeq" id="WP_155302236.1">
    <property type="nucleotide sequence ID" value="NZ_AP021875.1"/>
</dbReference>
<comment type="similarity">
    <text evidence="1 2">Belongs to the enoyl-CoA hydratase/isomerase family.</text>
</comment>
<dbReference type="AlphaFoldDB" id="A0A5K7Z9D8"/>
<dbReference type="Gene3D" id="1.10.12.10">
    <property type="entry name" value="Lyase 2-enoyl-coa Hydratase, Chain A, domain 2"/>
    <property type="match status" value="1"/>
</dbReference>
<dbReference type="Pfam" id="PF00378">
    <property type="entry name" value="ECH_1"/>
    <property type="match status" value="1"/>
</dbReference>
<sequence length="258" mass="28806">MNDIFINKLDKIFEIRMEFPNSMNSLEKQLRTKLLVSLEKFSNDPDSRVAVLTGTGKAFCSGGSLKELKNGMTANQAFEYMTDVNRIIKKIVNTKKPIIACVNGAAIGAGFNIALSCDLIIASDKAIFSQAFAKVGLIPDLGGLFFLHRIIGIHRAKELIYTARMIKADEAHQMGLLNYVVPDNDFKEFYLDIAKKIASGPPKAFKFVKDILSKSDQLQLDEVLQYEAFSQSMCITSDDLKEGIEAFYNKRKPIFNGQ</sequence>
<keyword evidence="4" id="KW-1185">Reference proteome</keyword>
<dbReference type="PANTHER" id="PTHR43802:SF1">
    <property type="entry name" value="IP11341P-RELATED"/>
    <property type="match status" value="1"/>
</dbReference>
<protein>
    <submittedName>
        <fullName evidence="3">CoA isomerase</fullName>
    </submittedName>
</protein>
<dbReference type="PANTHER" id="PTHR43802">
    <property type="entry name" value="ENOYL-COA HYDRATASE"/>
    <property type="match status" value="1"/>
</dbReference>
<dbReference type="Proteomes" id="UP000427769">
    <property type="component" value="Chromosome"/>
</dbReference>
<dbReference type="EMBL" id="AP021875">
    <property type="protein sequence ID" value="BBO73097.1"/>
    <property type="molecule type" value="Genomic_DNA"/>
</dbReference>
<dbReference type="Gene3D" id="3.90.226.10">
    <property type="entry name" value="2-enoyl-CoA Hydratase, Chain A, domain 1"/>
    <property type="match status" value="1"/>
</dbReference>
<dbReference type="InterPro" id="IPR029045">
    <property type="entry name" value="ClpP/crotonase-like_dom_sf"/>
</dbReference>
<evidence type="ECO:0000313" key="3">
    <source>
        <dbReference type="EMBL" id="BBO73097.1"/>
    </source>
</evidence>
<organism evidence="3 4">
    <name type="scientific">Desulfosarcina widdelii</name>
    <dbReference type="NCBI Taxonomy" id="947919"/>
    <lineage>
        <taxon>Bacteria</taxon>
        <taxon>Pseudomonadati</taxon>
        <taxon>Thermodesulfobacteriota</taxon>
        <taxon>Desulfobacteria</taxon>
        <taxon>Desulfobacterales</taxon>
        <taxon>Desulfosarcinaceae</taxon>
        <taxon>Desulfosarcina</taxon>
    </lineage>
</organism>
<dbReference type="CDD" id="cd06558">
    <property type="entry name" value="crotonase-like"/>
    <property type="match status" value="1"/>
</dbReference>
<dbReference type="KEGG" id="dwd:DSCW_05140"/>
<dbReference type="InterPro" id="IPR018376">
    <property type="entry name" value="Enoyl-CoA_hyd/isom_CS"/>
</dbReference>
<keyword evidence="3" id="KW-0413">Isomerase</keyword>
<accession>A0A5K7Z9D8</accession>